<dbReference type="SMART" id="SM00304">
    <property type="entry name" value="HAMP"/>
    <property type="match status" value="1"/>
</dbReference>
<dbReference type="InterPro" id="IPR004358">
    <property type="entry name" value="Sig_transdc_His_kin-like_C"/>
</dbReference>
<dbReference type="PANTHER" id="PTHR45436:SF5">
    <property type="entry name" value="SENSOR HISTIDINE KINASE TRCS"/>
    <property type="match status" value="1"/>
</dbReference>
<evidence type="ECO:0000256" key="1">
    <source>
        <dbReference type="ARBA" id="ARBA00000085"/>
    </source>
</evidence>
<dbReference type="InterPro" id="IPR050428">
    <property type="entry name" value="TCS_sensor_his_kinase"/>
</dbReference>
<evidence type="ECO:0000313" key="16">
    <source>
        <dbReference type="Proteomes" id="UP000266895"/>
    </source>
</evidence>
<dbReference type="PRINTS" id="PR00344">
    <property type="entry name" value="BCTRLSENSOR"/>
</dbReference>
<dbReference type="EC" id="2.7.13.3" evidence="3"/>
<dbReference type="InterPro" id="IPR003661">
    <property type="entry name" value="HisK_dim/P_dom"/>
</dbReference>
<dbReference type="CDD" id="cd06225">
    <property type="entry name" value="HAMP"/>
    <property type="match status" value="1"/>
</dbReference>
<dbReference type="InterPro" id="IPR036097">
    <property type="entry name" value="HisK_dim/P_sf"/>
</dbReference>
<evidence type="ECO:0000256" key="11">
    <source>
        <dbReference type="SAM" id="MobiDB-lite"/>
    </source>
</evidence>
<dbReference type="Proteomes" id="UP000266895">
    <property type="component" value="Chromosome"/>
</dbReference>
<evidence type="ECO:0000256" key="8">
    <source>
        <dbReference type="ARBA" id="ARBA00022989"/>
    </source>
</evidence>
<feature type="region of interest" description="Disordered" evidence="11">
    <location>
        <begin position="1"/>
        <end position="34"/>
    </location>
</feature>
<protein>
    <recommendedName>
        <fullName evidence="3">histidine kinase</fullName>
        <ecNumber evidence="3">2.7.13.3</ecNumber>
    </recommendedName>
</protein>
<feature type="transmembrane region" description="Helical" evidence="12">
    <location>
        <begin position="216"/>
        <end position="237"/>
    </location>
</feature>
<keyword evidence="10 12" id="KW-0472">Membrane</keyword>
<evidence type="ECO:0000256" key="12">
    <source>
        <dbReference type="SAM" id="Phobius"/>
    </source>
</evidence>
<sequence>MSPMNPMSPMRTGPPRRTRRGRDTARHAALGHNGTVRRLASPKVTIQTRVMLAILLVSCVALANSGALIWILGTQGVERGIDEQLRAERAQLRVLADDGLNPATGEPLTTPAMVVETYLRRTVLQPSESALGFLDGKATWTVPSQVRLRPEKDAELLAQIAPLVSGTESVIETVRTSQGTYRVLVVPVLEEGQPVATLVHVVDMDAATASLRRTMLLYTAAALISVALVAGLAWFAVDRLVRPIEELRRAAESIDERDLTSRVPVRGRDDLSALAETVNRMLDRVQRAIEGQRELLDDVGHELRTPITVIRGHLELIDPTDVADVRQTQELTLDELDRMGVLVNDLLLLAKSAQAGFVDPAPTDVAALTDQVLDKAQALGDRRWSLDARAEVVVLLDAARMTQAWLQLAANAVKYSEPDSPVSLGSQVEDGNLLLWVADRGIGIAPEELDTVRQRFGRSRTASQYAPGSGLGLSIVQNILSAHGGDLDIDSVLGEGSCFTLRIPLGLEDVPDPHPEEQTPP</sequence>
<dbReference type="CDD" id="cd00075">
    <property type="entry name" value="HATPase"/>
    <property type="match status" value="1"/>
</dbReference>
<dbReference type="InterPro" id="IPR036890">
    <property type="entry name" value="HATPase_C_sf"/>
</dbReference>
<comment type="catalytic activity">
    <reaction evidence="1">
        <text>ATP + protein L-histidine = ADP + protein N-phospho-L-histidine.</text>
        <dbReference type="EC" id="2.7.13.3"/>
    </reaction>
</comment>
<keyword evidence="16" id="KW-1185">Reference proteome</keyword>
<feature type="transmembrane region" description="Helical" evidence="12">
    <location>
        <begin position="50"/>
        <end position="72"/>
    </location>
</feature>
<keyword evidence="6 12" id="KW-0812">Transmembrane</keyword>
<keyword evidence="5 15" id="KW-0808">Transferase</keyword>
<feature type="domain" description="HAMP" evidence="14">
    <location>
        <begin position="238"/>
        <end position="290"/>
    </location>
</feature>
<evidence type="ECO:0000256" key="6">
    <source>
        <dbReference type="ARBA" id="ARBA00022692"/>
    </source>
</evidence>
<evidence type="ECO:0000259" key="14">
    <source>
        <dbReference type="PROSITE" id="PS50885"/>
    </source>
</evidence>
<keyword evidence="7 15" id="KW-0418">Kinase</keyword>
<dbReference type="Gene3D" id="1.10.287.130">
    <property type="match status" value="1"/>
</dbReference>
<organism evidence="15 16">
    <name type="scientific">Actinomyces howellii</name>
    <dbReference type="NCBI Taxonomy" id="52771"/>
    <lineage>
        <taxon>Bacteria</taxon>
        <taxon>Bacillati</taxon>
        <taxon>Actinomycetota</taxon>
        <taxon>Actinomycetes</taxon>
        <taxon>Actinomycetales</taxon>
        <taxon>Actinomycetaceae</taxon>
        <taxon>Actinomyces</taxon>
    </lineage>
</organism>
<evidence type="ECO:0000256" key="3">
    <source>
        <dbReference type="ARBA" id="ARBA00012438"/>
    </source>
</evidence>
<dbReference type="PANTHER" id="PTHR45436">
    <property type="entry name" value="SENSOR HISTIDINE KINASE YKOH"/>
    <property type="match status" value="1"/>
</dbReference>
<dbReference type="SUPFAM" id="SSF158472">
    <property type="entry name" value="HAMP domain-like"/>
    <property type="match status" value="1"/>
</dbReference>
<dbReference type="KEGG" id="ahw:NCTC11636_00128"/>
<reference evidence="15 16" key="1">
    <citation type="submission" date="2018-12" db="EMBL/GenBank/DDBJ databases">
        <authorList>
            <consortium name="Pathogen Informatics"/>
        </authorList>
    </citation>
    <scope>NUCLEOTIDE SEQUENCE [LARGE SCALE GENOMIC DNA]</scope>
    <source>
        <strain evidence="15 16">NCTC11636</strain>
    </source>
</reference>
<evidence type="ECO:0000256" key="7">
    <source>
        <dbReference type="ARBA" id="ARBA00022777"/>
    </source>
</evidence>
<evidence type="ECO:0000256" key="2">
    <source>
        <dbReference type="ARBA" id="ARBA00004236"/>
    </source>
</evidence>
<dbReference type="GO" id="GO:0000155">
    <property type="term" value="F:phosphorelay sensor kinase activity"/>
    <property type="evidence" value="ECO:0007669"/>
    <property type="project" value="InterPro"/>
</dbReference>
<comment type="subcellular location">
    <subcellularLocation>
        <location evidence="2">Cell membrane</location>
    </subcellularLocation>
</comment>
<dbReference type="AlphaFoldDB" id="A0A3S4SL86"/>
<evidence type="ECO:0000259" key="13">
    <source>
        <dbReference type="PROSITE" id="PS50109"/>
    </source>
</evidence>
<dbReference type="Pfam" id="PF00672">
    <property type="entry name" value="HAMP"/>
    <property type="match status" value="1"/>
</dbReference>
<keyword evidence="9" id="KW-0902">Two-component regulatory system</keyword>
<dbReference type="InterPro" id="IPR003660">
    <property type="entry name" value="HAMP_dom"/>
</dbReference>
<evidence type="ECO:0000256" key="5">
    <source>
        <dbReference type="ARBA" id="ARBA00022679"/>
    </source>
</evidence>
<keyword evidence="8 12" id="KW-1133">Transmembrane helix</keyword>
<dbReference type="InterPro" id="IPR005467">
    <property type="entry name" value="His_kinase_dom"/>
</dbReference>
<evidence type="ECO:0000256" key="10">
    <source>
        <dbReference type="ARBA" id="ARBA00023136"/>
    </source>
</evidence>
<keyword evidence="4" id="KW-0597">Phosphoprotein</keyword>
<dbReference type="PROSITE" id="PS50885">
    <property type="entry name" value="HAMP"/>
    <property type="match status" value="1"/>
</dbReference>
<dbReference type="SMART" id="SM00388">
    <property type="entry name" value="HisKA"/>
    <property type="match status" value="1"/>
</dbReference>
<dbReference type="CDD" id="cd00082">
    <property type="entry name" value="HisKA"/>
    <property type="match status" value="1"/>
</dbReference>
<evidence type="ECO:0000313" key="15">
    <source>
        <dbReference type="EMBL" id="VEG25621.1"/>
    </source>
</evidence>
<evidence type="ECO:0000256" key="9">
    <source>
        <dbReference type="ARBA" id="ARBA00023012"/>
    </source>
</evidence>
<dbReference type="EMBL" id="LR134350">
    <property type="protein sequence ID" value="VEG25621.1"/>
    <property type="molecule type" value="Genomic_DNA"/>
</dbReference>
<feature type="domain" description="Histidine kinase" evidence="13">
    <location>
        <begin position="298"/>
        <end position="507"/>
    </location>
</feature>
<dbReference type="Gene3D" id="3.30.565.10">
    <property type="entry name" value="Histidine kinase-like ATPase, C-terminal domain"/>
    <property type="match status" value="1"/>
</dbReference>
<evidence type="ECO:0000256" key="4">
    <source>
        <dbReference type="ARBA" id="ARBA00022553"/>
    </source>
</evidence>
<dbReference type="SUPFAM" id="SSF55874">
    <property type="entry name" value="ATPase domain of HSP90 chaperone/DNA topoisomerase II/histidine kinase"/>
    <property type="match status" value="1"/>
</dbReference>
<dbReference type="PROSITE" id="PS50109">
    <property type="entry name" value="HIS_KIN"/>
    <property type="match status" value="1"/>
</dbReference>
<accession>A0A3S4SL86</accession>
<dbReference type="SUPFAM" id="SSF47384">
    <property type="entry name" value="Homodimeric domain of signal transducing histidine kinase"/>
    <property type="match status" value="1"/>
</dbReference>
<dbReference type="Gene3D" id="6.10.340.10">
    <property type="match status" value="1"/>
</dbReference>
<dbReference type="Pfam" id="PF00512">
    <property type="entry name" value="HisKA"/>
    <property type="match status" value="1"/>
</dbReference>
<name>A0A3S4SL86_9ACTO</name>
<dbReference type="InterPro" id="IPR003594">
    <property type="entry name" value="HATPase_dom"/>
</dbReference>
<gene>
    <name evidence="15" type="primary">arlS</name>
    <name evidence="15" type="ORF">NCTC11636_00128</name>
</gene>
<proteinExistence type="predicted"/>
<dbReference type="Pfam" id="PF02518">
    <property type="entry name" value="HATPase_c"/>
    <property type="match status" value="1"/>
</dbReference>
<dbReference type="GO" id="GO:0005886">
    <property type="term" value="C:plasma membrane"/>
    <property type="evidence" value="ECO:0007669"/>
    <property type="project" value="UniProtKB-SubCell"/>
</dbReference>
<dbReference type="SMART" id="SM00387">
    <property type="entry name" value="HATPase_c"/>
    <property type="match status" value="1"/>
</dbReference>